<dbReference type="PROSITE" id="PS51257">
    <property type="entry name" value="PROKAR_LIPOPROTEIN"/>
    <property type="match status" value="1"/>
</dbReference>
<evidence type="ECO:0000256" key="1">
    <source>
        <dbReference type="SAM" id="SignalP"/>
    </source>
</evidence>
<dbReference type="RefSeq" id="WP_182538889.1">
    <property type="nucleotide sequence ID" value="NZ_JACGXA010000001.1"/>
</dbReference>
<sequence length="416" mass="44575">MPTGSPRTLLAVALLLGALSGCSQDAPTSAPGAGGPTAHSAPDVVRGITRALHRRADAIRDGDEAAFLAGLAAGQDTGQQQAYFANLQQLPLERFDYVLDPASVVRDGHDYWATVDVRLQLEGYDAVPVTSPDRYLFAPVRRHPGRFALASVTDAAWEQRNHVRPEPWDVGPVQVRTADGVLGIFDDTSVDAAPALLASVETGLGEVAAHVPYDWPHDVVVYALSDDAFLTGIEDLPGGDPETLDGVAFPVRARPDGGPIASTRFALNPRLLDAAGPARDRLVRHELTHVAVGEHDDHAPVWLSEGLAEWVSVQALAPEERRIAPEAVDAAEAGLTDLPDDDSFNDDDSAVHYATAWWACDYLAGTYGEDTLWSLLDLMDEPGADPDRVLRDQVGITTRELARKAGKLIVATYSEP</sequence>
<dbReference type="EMBL" id="JACGXA010000001">
    <property type="protein sequence ID" value="MBA8803755.1"/>
    <property type="molecule type" value="Genomic_DNA"/>
</dbReference>
<evidence type="ECO:0008006" key="4">
    <source>
        <dbReference type="Google" id="ProtNLM"/>
    </source>
</evidence>
<protein>
    <recommendedName>
        <fullName evidence="4">Peptidase MA superfamily protein</fullName>
    </recommendedName>
</protein>
<gene>
    <name evidence="2" type="ORF">FB382_002046</name>
</gene>
<evidence type="ECO:0000313" key="3">
    <source>
        <dbReference type="Proteomes" id="UP000580910"/>
    </source>
</evidence>
<dbReference type="AlphaFoldDB" id="A0A7W3IZW3"/>
<proteinExistence type="predicted"/>
<name>A0A7W3IZW3_9ACTN</name>
<accession>A0A7W3IZW3</accession>
<keyword evidence="1" id="KW-0732">Signal</keyword>
<dbReference type="Proteomes" id="UP000580910">
    <property type="component" value="Unassembled WGS sequence"/>
</dbReference>
<evidence type="ECO:0000313" key="2">
    <source>
        <dbReference type="EMBL" id="MBA8803755.1"/>
    </source>
</evidence>
<organism evidence="2 3">
    <name type="scientific">Nocardioides ginsengisegetis</name>
    <dbReference type="NCBI Taxonomy" id="661491"/>
    <lineage>
        <taxon>Bacteria</taxon>
        <taxon>Bacillati</taxon>
        <taxon>Actinomycetota</taxon>
        <taxon>Actinomycetes</taxon>
        <taxon>Propionibacteriales</taxon>
        <taxon>Nocardioidaceae</taxon>
        <taxon>Nocardioides</taxon>
    </lineage>
</organism>
<keyword evidence="3" id="KW-1185">Reference proteome</keyword>
<reference evidence="2 3" key="1">
    <citation type="submission" date="2020-07" db="EMBL/GenBank/DDBJ databases">
        <title>Sequencing the genomes of 1000 actinobacteria strains.</title>
        <authorList>
            <person name="Klenk H.-P."/>
        </authorList>
    </citation>
    <scope>NUCLEOTIDE SEQUENCE [LARGE SCALE GENOMIC DNA]</scope>
    <source>
        <strain evidence="2 3">DSM 21349</strain>
    </source>
</reference>
<feature type="signal peptide" evidence="1">
    <location>
        <begin position="1"/>
        <end position="25"/>
    </location>
</feature>
<comment type="caution">
    <text evidence="2">The sequence shown here is derived from an EMBL/GenBank/DDBJ whole genome shotgun (WGS) entry which is preliminary data.</text>
</comment>
<feature type="chain" id="PRO_5030865375" description="Peptidase MA superfamily protein" evidence="1">
    <location>
        <begin position="26"/>
        <end position="416"/>
    </location>
</feature>